<dbReference type="GO" id="GO:0004806">
    <property type="term" value="F:triacylglycerol lipase activity"/>
    <property type="evidence" value="ECO:0007669"/>
    <property type="project" value="TreeGrafter"/>
</dbReference>
<evidence type="ECO:0000256" key="2">
    <source>
        <dbReference type="ARBA" id="ARBA00022801"/>
    </source>
</evidence>
<dbReference type="InterPro" id="IPR029058">
    <property type="entry name" value="AB_hydrolase_fold"/>
</dbReference>
<dbReference type="EMBL" id="CP061038">
    <property type="protein sequence ID" value="QNQ08702.1"/>
    <property type="molecule type" value="Genomic_DNA"/>
</dbReference>
<protein>
    <submittedName>
        <fullName evidence="4">Alpha/beta hydrolase fold domain-containing protein</fullName>
    </submittedName>
</protein>
<feature type="domain" description="Alpha/beta hydrolase fold-3" evidence="3">
    <location>
        <begin position="14"/>
        <end position="192"/>
    </location>
</feature>
<keyword evidence="5" id="KW-1185">Reference proteome</keyword>
<evidence type="ECO:0000256" key="1">
    <source>
        <dbReference type="ARBA" id="ARBA00010515"/>
    </source>
</evidence>
<dbReference type="InterPro" id="IPR013094">
    <property type="entry name" value="AB_hydrolase_3"/>
</dbReference>
<sequence length="217" mass="22805">MGAGSGALVEAIPVASVSGITVITLDYRMAPEARFPAASEDVAAAYRALLKTHKPGQIGIYGCSAGGMLTAESIAWIARQGLPRPAAIGMFCAGAAEMLGDSAVTGPALTGQPVTGPLKMAALPYFFGAKADDPLVVPIRDAKVLAAFPPSLLISGTRDFALSAVLKTHQELVRLGVEAELHVWDGMWHAFFSDPEPAESKESYAVMARFFDRHLAH</sequence>
<dbReference type="Gene3D" id="3.40.50.1820">
    <property type="entry name" value="alpha/beta hydrolase"/>
    <property type="match status" value="1"/>
</dbReference>
<accession>A0A7H0LG99</accession>
<dbReference type="SUPFAM" id="SSF53474">
    <property type="entry name" value="alpha/beta-Hydrolases"/>
    <property type="match status" value="1"/>
</dbReference>
<dbReference type="KEGG" id="spap:H3Z74_18450"/>
<dbReference type="Pfam" id="PF07859">
    <property type="entry name" value="Abhydrolase_3"/>
    <property type="match status" value="1"/>
</dbReference>
<organism evidence="4 5">
    <name type="scientific">Sphingomonas alpina</name>
    <dbReference type="NCBI Taxonomy" id="653931"/>
    <lineage>
        <taxon>Bacteria</taxon>
        <taxon>Pseudomonadati</taxon>
        <taxon>Pseudomonadota</taxon>
        <taxon>Alphaproteobacteria</taxon>
        <taxon>Sphingomonadales</taxon>
        <taxon>Sphingomonadaceae</taxon>
        <taxon>Sphingomonas</taxon>
    </lineage>
</organism>
<reference evidence="4 5" key="1">
    <citation type="submission" date="2020-09" db="EMBL/GenBank/DDBJ databases">
        <title>Sphingomonas sp., a new species isolated from pork steak.</title>
        <authorList>
            <person name="Heidler von Heilborn D."/>
        </authorList>
    </citation>
    <scope>NUCLEOTIDE SEQUENCE [LARGE SCALE GENOMIC DNA]</scope>
    <source>
        <strain evidence="5">S8-3T</strain>
    </source>
</reference>
<dbReference type="InterPro" id="IPR050300">
    <property type="entry name" value="GDXG_lipolytic_enzyme"/>
</dbReference>
<name>A0A7H0LG99_9SPHN</name>
<evidence type="ECO:0000313" key="5">
    <source>
        <dbReference type="Proteomes" id="UP000516148"/>
    </source>
</evidence>
<dbReference type="RefSeq" id="WP_187761030.1">
    <property type="nucleotide sequence ID" value="NZ_CP061038.1"/>
</dbReference>
<evidence type="ECO:0000259" key="3">
    <source>
        <dbReference type="Pfam" id="PF07859"/>
    </source>
</evidence>
<dbReference type="Proteomes" id="UP000516148">
    <property type="component" value="Chromosome"/>
</dbReference>
<proteinExistence type="inferred from homology"/>
<evidence type="ECO:0000313" key="4">
    <source>
        <dbReference type="EMBL" id="QNQ08702.1"/>
    </source>
</evidence>
<dbReference type="PANTHER" id="PTHR48081">
    <property type="entry name" value="AB HYDROLASE SUPERFAMILY PROTEIN C4A8.06C"/>
    <property type="match status" value="1"/>
</dbReference>
<gene>
    <name evidence="4" type="ORF">H3Z74_18450</name>
</gene>
<keyword evidence="2 4" id="KW-0378">Hydrolase</keyword>
<comment type="similarity">
    <text evidence="1">Belongs to the 'GDXG' lipolytic enzyme family.</text>
</comment>
<dbReference type="AlphaFoldDB" id="A0A7H0LG99"/>
<dbReference type="PANTHER" id="PTHR48081:SF30">
    <property type="entry name" value="ACETYL-HYDROLASE LIPR-RELATED"/>
    <property type="match status" value="1"/>
</dbReference>